<dbReference type="CDD" id="cd02440">
    <property type="entry name" value="AdoMet_MTases"/>
    <property type="match status" value="1"/>
</dbReference>
<dbReference type="GO" id="GO:0005886">
    <property type="term" value="C:plasma membrane"/>
    <property type="evidence" value="ECO:0007669"/>
    <property type="project" value="TreeGrafter"/>
</dbReference>
<name>A0A838WHR8_9CYAN</name>
<protein>
    <submittedName>
        <fullName evidence="3">Class I SAM-dependent methyltransferase</fullName>
    </submittedName>
</protein>
<sequence>MKNTKFDLLKTIINEKSRALSYKSFYKMSFLLTSIKIFYIKKCTSINQTTLNIYTHTTEEERIELYYLSRGLSRGVVVEIGSYLGASTCFLAAGCSYKGGHVYAVDTWENQAMSEGLRDTYQEFLQNTADYKSNITPIRSFSVDAAQDFSQLVDLLFVDGDHSYEGVMADLKAWLPKLKPKAWLVLHDIGWAEGVNQAIREVVEPISCGKPTIFPNLYAVRVNAKTSF</sequence>
<dbReference type="SUPFAM" id="SSF53335">
    <property type="entry name" value="S-adenosyl-L-methionine-dependent methyltransferases"/>
    <property type="match status" value="1"/>
</dbReference>
<dbReference type="Pfam" id="PF13578">
    <property type="entry name" value="Methyltransf_24"/>
    <property type="match status" value="1"/>
</dbReference>
<dbReference type="PANTHER" id="PTHR40048:SF1">
    <property type="entry name" value="RHAMNOSYL O-METHYLTRANSFERASE"/>
    <property type="match status" value="1"/>
</dbReference>
<dbReference type="EMBL" id="VDFG01000336">
    <property type="protein sequence ID" value="MBA4465221.1"/>
    <property type="molecule type" value="Genomic_DNA"/>
</dbReference>
<organism evidence="3 4">
    <name type="scientific">Cylindrospermopsis raciborskii CS-506_A</name>
    <dbReference type="NCBI Taxonomy" id="2585140"/>
    <lineage>
        <taxon>Bacteria</taxon>
        <taxon>Bacillati</taxon>
        <taxon>Cyanobacteriota</taxon>
        <taxon>Cyanophyceae</taxon>
        <taxon>Nostocales</taxon>
        <taxon>Aphanizomenonaceae</taxon>
        <taxon>Cylindrospermopsis</taxon>
    </lineage>
</organism>
<keyword evidence="2 3" id="KW-0808">Transferase</keyword>
<reference evidence="3 4" key="1">
    <citation type="journal article" date="2020" name="J. Appl. Phycol.">
        <title>Morphological changes and genome evolution in Raphidiopsis raciborskii CS-506 after 23 years in culture.</title>
        <authorList>
            <person name="Willis A."/>
            <person name="Bent S.J."/>
            <person name="Jameson I.D."/>
        </authorList>
    </citation>
    <scope>NUCLEOTIDE SEQUENCE [LARGE SCALE GENOMIC DNA]</scope>
    <source>
        <strain evidence="3 4">CS-506_A</strain>
    </source>
</reference>
<dbReference type="InterPro" id="IPR029063">
    <property type="entry name" value="SAM-dependent_MTases_sf"/>
</dbReference>
<gene>
    <name evidence="3" type="ORF">FHK98_05390</name>
</gene>
<dbReference type="GO" id="GO:0008168">
    <property type="term" value="F:methyltransferase activity"/>
    <property type="evidence" value="ECO:0007669"/>
    <property type="project" value="UniProtKB-KW"/>
</dbReference>
<keyword evidence="1 3" id="KW-0489">Methyltransferase</keyword>
<evidence type="ECO:0000313" key="3">
    <source>
        <dbReference type="EMBL" id="MBA4465221.1"/>
    </source>
</evidence>
<proteinExistence type="predicted"/>
<comment type="caution">
    <text evidence="3">The sequence shown here is derived from an EMBL/GenBank/DDBJ whole genome shotgun (WGS) entry which is preliminary data.</text>
</comment>
<accession>A0A838WHR8</accession>
<dbReference type="Gene3D" id="3.40.50.150">
    <property type="entry name" value="Vaccinia Virus protein VP39"/>
    <property type="match status" value="1"/>
</dbReference>
<dbReference type="GO" id="GO:0071770">
    <property type="term" value="P:DIM/DIP cell wall layer assembly"/>
    <property type="evidence" value="ECO:0007669"/>
    <property type="project" value="TreeGrafter"/>
</dbReference>
<dbReference type="GO" id="GO:0032259">
    <property type="term" value="P:methylation"/>
    <property type="evidence" value="ECO:0007669"/>
    <property type="project" value="UniProtKB-KW"/>
</dbReference>
<evidence type="ECO:0000313" key="4">
    <source>
        <dbReference type="Proteomes" id="UP000538075"/>
    </source>
</evidence>
<evidence type="ECO:0000256" key="2">
    <source>
        <dbReference type="ARBA" id="ARBA00022679"/>
    </source>
</evidence>
<dbReference type="PANTHER" id="PTHR40048">
    <property type="entry name" value="RHAMNOSYL O-METHYLTRANSFERASE"/>
    <property type="match status" value="1"/>
</dbReference>
<dbReference type="AlphaFoldDB" id="A0A838WHR8"/>
<dbReference type="Proteomes" id="UP000538075">
    <property type="component" value="Unassembled WGS sequence"/>
</dbReference>
<evidence type="ECO:0000256" key="1">
    <source>
        <dbReference type="ARBA" id="ARBA00022603"/>
    </source>
</evidence>